<feature type="region of interest" description="Disordered" evidence="1">
    <location>
        <begin position="83"/>
        <end position="102"/>
    </location>
</feature>
<dbReference type="EMBL" id="QGKW02001940">
    <property type="protein sequence ID" value="KAF2556356.1"/>
    <property type="molecule type" value="Genomic_DNA"/>
</dbReference>
<comment type="caution">
    <text evidence="2">The sequence shown here is derived from an EMBL/GenBank/DDBJ whole genome shotgun (WGS) entry which is preliminary data.</text>
</comment>
<evidence type="ECO:0000313" key="2">
    <source>
        <dbReference type="EMBL" id="KAF2556356.1"/>
    </source>
</evidence>
<sequence length="102" mass="11474">MYGVMGFSFIVCYWSWNRANIRPENRNSIPLTLIRRRLTHKDRLSSSCGLKFALLLMTYKYVSNPLLGLIFSFNSLKGSPVKRGGEGLHAPPVRQGTSGLTL</sequence>
<dbReference type="AlphaFoldDB" id="A0A8S9HIN1"/>
<accession>A0A8S9HIN1</accession>
<gene>
    <name evidence="2" type="ORF">F2Q68_00016955</name>
</gene>
<dbReference type="Proteomes" id="UP000712281">
    <property type="component" value="Unassembled WGS sequence"/>
</dbReference>
<reference evidence="2" key="1">
    <citation type="submission" date="2019-12" db="EMBL/GenBank/DDBJ databases">
        <title>Genome sequencing and annotation of Brassica cretica.</title>
        <authorList>
            <person name="Studholme D.J."/>
            <person name="Sarris P.F."/>
        </authorList>
    </citation>
    <scope>NUCLEOTIDE SEQUENCE</scope>
    <source>
        <strain evidence="2">PFS-001/15</strain>
        <tissue evidence="2">Leaf</tissue>
    </source>
</reference>
<evidence type="ECO:0000256" key="1">
    <source>
        <dbReference type="SAM" id="MobiDB-lite"/>
    </source>
</evidence>
<proteinExistence type="predicted"/>
<name>A0A8S9HIN1_BRACR</name>
<organism evidence="2 3">
    <name type="scientific">Brassica cretica</name>
    <name type="common">Mustard</name>
    <dbReference type="NCBI Taxonomy" id="69181"/>
    <lineage>
        <taxon>Eukaryota</taxon>
        <taxon>Viridiplantae</taxon>
        <taxon>Streptophyta</taxon>
        <taxon>Embryophyta</taxon>
        <taxon>Tracheophyta</taxon>
        <taxon>Spermatophyta</taxon>
        <taxon>Magnoliopsida</taxon>
        <taxon>eudicotyledons</taxon>
        <taxon>Gunneridae</taxon>
        <taxon>Pentapetalae</taxon>
        <taxon>rosids</taxon>
        <taxon>malvids</taxon>
        <taxon>Brassicales</taxon>
        <taxon>Brassicaceae</taxon>
        <taxon>Brassiceae</taxon>
        <taxon>Brassica</taxon>
    </lineage>
</organism>
<protein>
    <submittedName>
        <fullName evidence="2">Uncharacterized protein</fullName>
    </submittedName>
</protein>
<evidence type="ECO:0000313" key="3">
    <source>
        <dbReference type="Proteomes" id="UP000712281"/>
    </source>
</evidence>